<evidence type="ECO:0000256" key="1">
    <source>
        <dbReference type="ARBA" id="ARBA00022443"/>
    </source>
</evidence>
<feature type="domain" description="PDZ" evidence="6">
    <location>
        <begin position="256"/>
        <end position="337"/>
    </location>
</feature>
<name>A0A9W9YR10_9CNID</name>
<dbReference type="AlphaFoldDB" id="A0A9W9YR10"/>
<evidence type="ECO:0000259" key="5">
    <source>
        <dbReference type="PROSITE" id="PS50052"/>
    </source>
</evidence>
<keyword evidence="8" id="KW-1185">Reference proteome</keyword>
<dbReference type="InterPro" id="IPR001452">
    <property type="entry name" value="SH3_domain"/>
</dbReference>
<dbReference type="PANTHER" id="PTHR46360">
    <property type="entry name" value="DISKS LARGE HOMOLOG 5"/>
    <property type="match status" value="1"/>
</dbReference>
<evidence type="ECO:0000259" key="6">
    <source>
        <dbReference type="PROSITE" id="PS50106"/>
    </source>
</evidence>
<dbReference type="InterPro" id="IPR008145">
    <property type="entry name" value="GK/Ca_channel_bsu"/>
</dbReference>
<feature type="region of interest" description="Disordered" evidence="3">
    <location>
        <begin position="579"/>
        <end position="600"/>
    </location>
</feature>
<keyword evidence="1 2" id="KW-0728">SH3 domain</keyword>
<protein>
    <submittedName>
        <fullName evidence="7">Disks large 5</fullName>
    </submittedName>
</protein>
<dbReference type="InterPro" id="IPR036034">
    <property type="entry name" value="PDZ_sf"/>
</dbReference>
<dbReference type="InterPro" id="IPR001478">
    <property type="entry name" value="PDZ"/>
</dbReference>
<organism evidence="7 8">
    <name type="scientific">Desmophyllum pertusum</name>
    <dbReference type="NCBI Taxonomy" id="174260"/>
    <lineage>
        <taxon>Eukaryota</taxon>
        <taxon>Metazoa</taxon>
        <taxon>Cnidaria</taxon>
        <taxon>Anthozoa</taxon>
        <taxon>Hexacorallia</taxon>
        <taxon>Scleractinia</taxon>
        <taxon>Caryophylliina</taxon>
        <taxon>Caryophylliidae</taxon>
        <taxon>Desmophyllum</taxon>
    </lineage>
</organism>
<evidence type="ECO:0000256" key="2">
    <source>
        <dbReference type="PROSITE-ProRule" id="PRU00192"/>
    </source>
</evidence>
<dbReference type="Gene3D" id="2.30.42.10">
    <property type="match status" value="2"/>
</dbReference>
<dbReference type="InterPro" id="IPR027417">
    <property type="entry name" value="P-loop_NTPase"/>
</dbReference>
<dbReference type="PROSITE" id="PS50052">
    <property type="entry name" value="GUANYLATE_KINASE_2"/>
    <property type="match status" value="1"/>
</dbReference>
<feature type="domain" description="SH3" evidence="4">
    <location>
        <begin position="484"/>
        <end position="553"/>
    </location>
</feature>
<accession>A0A9W9YR10</accession>
<evidence type="ECO:0000256" key="3">
    <source>
        <dbReference type="SAM" id="MobiDB-lite"/>
    </source>
</evidence>
<dbReference type="SMART" id="SM00326">
    <property type="entry name" value="SH3"/>
    <property type="match status" value="1"/>
</dbReference>
<dbReference type="PROSITE" id="PS50106">
    <property type="entry name" value="PDZ"/>
    <property type="match status" value="2"/>
</dbReference>
<gene>
    <name evidence="7" type="primary">DLG5_1</name>
    <name evidence="7" type="ORF">OS493_014440</name>
</gene>
<feature type="region of interest" description="Disordered" evidence="3">
    <location>
        <begin position="136"/>
        <end position="156"/>
    </location>
</feature>
<feature type="compositionally biased region" description="Polar residues" evidence="3">
    <location>
        <begin position="1"/>
        <end position="11"/>
    </location>
</feature>
<evidence type="ECO:0000313" key="8">
    <source>
        <dbReference type="Proteomes" id="UP001163046"/>
    </source>
</evidence>
<feature type="domain" description="Guanylate kinase-like" evidence="5">
    <location>
        <begin position="643"/>
        <end position="788"/>
    </location>
</feature>
<dbReference type="GO" id="GO:0005886">
    <property type="term" value="C:plasma membrane"/>
    <property type="evidence" value="ECO:0007669"/>
    <property type="project" value="TreeGrafter"/>
</dbReference>
<dbReference type="OrthoDB" id="10067129at2759"/>
<dbReference type="Gene3D" id="3.40.50.300">
    <property type="entry name" value="P-loop containing nucleotide triphosphate hydrolases"/>
    <property type="match status" value="1"/>
</dbReference>
<proteinExistence type="predicted"/>
<dbReference type="InterPro" id="IPR053004">
    <property type="entry name" value="MAGUK_Signaling_Regulators"/>
</dbReference>
<feature type="compositionally biased region" description="Polar residues" evidence="3">
    <location>
        <begin position="29"/>
        <end position="48"/>
    </location>
</feature>
<comment type="caution">
    <text evidence="7">The sequence shown here is derived from an EMBL/GenBank/DDBJ whole genome shotgun (WGS) entry which is preliminary data.</text>
</comment>
<dbReference type="SUPFAM" id="SSF50156">
    <property type="entry name" value="PDZ domain-like"/>
    <property type="match status" value="2"/>
</dbReference>
<feature type="compositionally biased region" description="Polar residues" evidence="3">
    <location>
        <begin position="346"/>
        <end position="361"/>
    </location>
</feature>
<dbReference type="GO" id="GO:0035331">
    <property type="term" value="P:negative regulation of hippo signaling"/>
    <property type="evidence" value="ECO:0007669"/>
    <property type="project" value="TreeGrafter"/>
</dbReference>
<dbReference type="Pfam" id="PF00595">
    <property type="entry name" value="PDZ"/>
    <property type="match status" value="2"/>
</dbReference>
<dbReference type="Gene3D" id="2.30.30.40">
    <property type="entry name" value="SH3 Domains"/>
    <property type="match status" value="1"/>
</dbReference>
<sequence>MRPSPLTQSPHLSMLVQKERPTPPMRSCSYMSAITSPPQSDSAPSARNYQVPLGGSPASSSFGRYSSHEDPLALTPPKSNMSGPPVTVAVLRSTSVPYYTAKSHSVHCYGGIAAISQQCLPVQCRSKQKRGTFQLESFAPGRHSRQGSSHSADGDERKVRHLSLYSHDPPSNTKNKVHRISLPAPRTRVMSYPSAGTGSCCSSSMSSTHSISSGHTTPVMIPSTPIVPATEGGPALAFDFSGPLASKEDPLNRDYEPHLVHIEKKDTLGISLAEGCQGGVVVCSVNEGSVAAKAGLKIGDQLLEYNGVNLRCATWKQAATILKQSGTNVTILAQFNPEKFKEPAESLSSQSEASTTCSTPVNKKKHSSSTPPIRRNGGILPMINNEPPGDLRYVFFTKSPSSLGFNIAGGNAMGIFVSEIQPDDEAASSSGLSVGDHILELNGVDLTSVTAEQAMLELCKPTETVQILAQYNPTKFNSLRDQPGDSFYVRALFERATNSKGELNFKKGDILYVTDTMFNGYMGCWRACLVNDEDAQKREIGMVPSRMKAEQEILLRRSLALAHGDDYKLSGRRSFFRRSKKGTHGSSVNHSREGSDSATSITTSCTDLGIASYQNVEKLDSHIPRAVILFGPMIDVLYEKLCEEVPYKFVQCKPEVVNLPEEKVEKGIADGTFVDYAWKGHQLSCTTMASIKQVTDKHCLLDVSPSAVERLHALQVYPIILFVKFKSPKHIRDQKDGRYIREKMSLRHAKDLFESASKMEREFKHLFNGVVHGNNIGSICSQIQETVDEQQKKTVWVPLSGV</sequence>
<feature type="region of interest" description="Disordered" evidence="3">
    <location>
        <begin position="342"/>
        <end position="379"/>
    </location>
</feature>
<dbReference type="SMART" id="SM00228">
    <property type="entry name" value="PDZ"/>
    <property type="match status" value="2"/>
</dbReference>
<feature type="region of interest" description="Disordered" evidence="3">
    <location>
        <begin position="1"/>
        <end position="80"/>
    </location>
</feature>
<evidence type="ECO:0000313" key="7">
    <source>
        <dbReference type="EMBL" id="KAJ7361799.1"/>
    </source>
</evidence>
<dbReference type="InterPro" id="IPR036028">
    <property type="entry name" value="SH3-like_dom_sf"/>
</dbReference>
<reference evidence="7" key="1">
    <citation type="submission" date="2023-01" db="EMBL/GenBank/DDBJ databases">
        <title>Genome assembly of the deep-sea coral Lophelia pertusa.</title>
        <authorList>
            <person name="Herrera S."/>
            <person name="Cordes E."/>
        </authorList>
    </citation>
    <scope>NUCLEOTIDE SEQUENCE</scope>
    <source>
        <strain evidence="7">USNM1676648</strain>
        <tissue evidence="7">Polyp</tissue>
    </source>
</reference>
<dbReference type="SMART" id="SM00072">
    <property type="entry name" value="GuKc"/>
    <property type="match status" value="1"/>
</dbReference>
<dbReference type="InterPro" id="IPR008144">
    <property type="entry name" value="Guanylate_kin-like_dom"/>
</dbReference>
<dbReference type="Pfam" id="PF00625">
    <property type="entry name" value="Guanylate_kin"/>
    <property type="match status" value="1"/>
</dbReference>
<dbReference type="EMBL" id="MU827308">
    <property type="protein sequence ID" value="KAJ7361799.1"/>
    <property type="molecule type" value="Genomic_DNA"/>
</dbReference>
<dbReference type="PANTHER" id="PTHR46360:SF1">
    <property type="entry name" value="DISKS LARGE HOMOLOG 5"/>
    <property type="match status" value="1"/>
</dbReference>
<dbReference type="SUPFAM" id="SSF50044">
    <property type="entry name" value="SH3-domain"/>
    <property type="match status" value="1"/>
</dbReference>
<evidence type="ECO:0000259" key="4">
    <source>
        <dbReference type="PROSITE" id="PS50002"/>
    </source>
</evidence>
<dbReference type="SUPFAM" id="SSF52540">
    <property type="entry name" value="P-loop containing nucleoside triphosphate hydrolases"/>
    <property type="match status" value="1"/>
</dbReference>
<dbReference type="Proteomes" id="UP001163046">
    <property type="component" value="Unassembled WGS sequence"/>
</dbReference>
<dbReference type="PROSITE" id="PS50002">
    <property type="entry name" value="SH3"/>
    <property type="match status" value="1"/>
</dbReference>
<feature type="domain" description="PDZ" evidence="6">
    <location>
        <begin position="393"/>
        <end position="473"/>
    </location>
</feature>